<dbReference type="InterPro" id="IPR029044">
    <property type="entry name" value="Nucleotide-diphossugar_trans"/>
</dbReference>
<organism evidence="2 3">
    <name type="scientific">Candidatus Collierbacteria bacterium CG17_big_fil_post_rev_8_21_14_2_50_45_7</name>
    <dbReference type="NCBI Taxonomy" id="1974536"/>
    <lineage>
        <taxon>Bacteria</taxon>
        <taxon>Candidatus Collieribacteriota</taxon>
    </lineage>
</organism>
<feature type="non-terminal residue" evidence="2">
    <location>
        <position position="296"/>
    </location>
</feature>
<dbReference type="Gene3D" id="3.90.550.10">
    <property type="entry name" value="Spore Coat Polysaccharide Biosynthesis Protein SpsA, Chain A"/>
    <property type="match status" value="1"/>
</dbReference>
<comment type="caution">
    <text evidence="2">The sequence shown here is derived from an EMBL/GenBank/DDBJ whole genome shotgun (WGS) entry which is preliminary data.</text>
</comment>
<evidence type="ECO:0000259" key="1">
    <source>
        <dbReference type="Pfam" id="PF00535"/>
    </source>
</evidence>
<dbReference type="CDD" id="cd04186">
    <property type="entry name" value="GT_2_like_c"/>
    <property type="match status" value="1"/>
</dbReference>
<dbReference type="AlphaFoldDB" id="A0A2M7FML3"/>
<dbReference type="GO" id="GO:0016740">
    <property type="term" value="F:transferase activity"/>
    <property type="evidence" value="ECO:0007669"/>
    <property type="project" value="UniProtKB-KW"/>
</dbReference>
<gene>
    <name evidence="2" type="ORF">COW38_03190</name>
</gene>
<accession>A0A2M7FML3</accession>
<evidence type="ECO:0000313" key="3">
    <source>
        <dbReference type="Proteomes" id="UP000230556"/>
    </source>
</evidence>
<name>A0A2M7FML3_9BACT</name>
<proteinExistence type="predicted"/>
<dbReference type="PANTHER" id="PTHR43179">
    <property type="entry name" value="RHAMNOSYLTRANSFERASE WBBL"/>
    <property type="match status" value="1"/>
</dbReference>
<dbReference type="Proteomes" id="UP000230556">
    <property type="component" value="Unassembled WGS sequence"/>
</dbReference>
<reference evidence="3" key="1">
    <citation type="submission" date="2017-09" db="EMBL/GenBank/DDBJ databases">
        <title>Depth-based differentiation of microbial function through sediment-hosted aquifers and enrichment of novel symbionts in the deep terrestrial subsurface.</title>
        <authorList>
            <person name="Probst A.J."/>
            <person name="Ladd B."/>
            <person name="Jarett J.K."/>
            <person name="Geller-Mcgrath D.E."/>
            <person name="Sieber C.M.K."/>
            <person name="Emerson J.B."/>
            <person name="Anantharaman K."/>
            <person name="Thomas B.C."/>
            <person name="Malmstrom R."/>
            <person name="Stieglmeier M."/>
            <person name="Klingl A."/>
            <person name="Woyke T."/>
            <person name="Ryan C.M."/>
            <person name="Banfield J.F."/>
        </authorList>
    </citation>
    <scope>NUCLEOTIDE SEQUENCE [LARGE SCALE GENOMIC DNA]</scope>
</reference>
<keyword evidence="2" id="KW-0808">Transferase</keyword>
<dbReference type="SUPFAM" id="SSF53448">
    <property type="entry name" value="Nucleotide-diphospho-sugar transferases"/>
    <property type="match status" value="1"/>
</dbReference>
<evidence type="ECO:0000313" key="2">
    <source>
        <dbReference type="EMBL" id="PIW07218.1"/>
    </source>
</evidence>
<protein>
    <submittedName>
        <fullName evidence="2">Glycosyl transferase family 2</fullName>
    </submittedName>
</protein>
<dbReference type="InterPro" id="IPR001173">
    <property type="entry name" value="Glyco_trans_2-like"/>
</dbReference>
<dbReference type="EMBL" id="PFFO01000136">
    <property type="protein sequence ID" value="PIW07218.1"/>
    <property type="molecule type" value="Genomic_DNA"/>
</dbReference>
<dbReference type="Pfam" id="PF00535">
    <property type="entry name" value="Glycos_transf_2"/>
    <property type="match status" value="1"/>
</dbReference>
<dbReference type="PANTHER" id="PTHR43179:SF7">
    <property type="entry name" value="RHAMNOSYLTRANSFERASE WBBL"/>
    <property type="match status" value="1"/>
</dbReference>
<sequence>MNHKPDVSIIILNYNAQKFLHNTLKSLMQQKGLIVETIVVDNNSSDNSKAMVKKEFPSARWVQRDTSVGFSAGNNAGLPYAHAATILFLNPDASFTGVNDLKKCYDKLWSDKSIGALTARINLVLTGGIDETCHRGFPTPLASFTHFSGLSKVFPHTPLFNQYTKNYLGYTKEHEIDAVGGMFMLMRRTTGEAVGWWDEDYPLYGEDLDFCYRLHEAGYRNLYWPQVTLLHYKGVTTGMSKQSANVTTAKKDTIRRVKGLSIQAMELFYHKHYEDKYPFFINWLVYLGIRLLKFRR</sequence>
<feature type="domain" description="Glycosyltransferase 2-like" evidence="1">
    <location>
        <begin position="8"/>
        <end position="115"/>
    </location>
</feature>